<dbReference type="EMBL" id="MCGR01000003">
    <property type="protein sequence ID" value="ORY90650.1"/>
    <property type="molecule type" value="Genomic_DNA"/>
</dbReference>
<sequence>MSAFPRFFRPPSSEPDSRLVLRINSDRLARAAMLLLVCSTMFRIRRLLPPCRRWHSTRVRLRRKTPRGSEVLRCESQQVEEALVLRAGLKHYRPRKRAFARVTRCETTEIKRSERALLASCSSALHSLLCLT</sequence>
<comment type="caution">
    <text evidence="1">The sequence shown here is derived from an EMBL/GenBank/DDBJ whole genome shotgun (WGS) entry which is preliminary data.</text>
</comment>
<reference evidence="1 2" key="1">
    <citation type="submission" date="2016-07" db="EMBL/GenBank/DDBJ databases">
        <title>Pervasive Adenine N6-methylation of Active Genes in Fungi.</title>
        <authorList>
            <consortium name="DOE Joint Genome Institute"/>
            <person name="Mondo S.J."/>
            <person name="Dannebaum R.O."/>
            <person name="Kuo R.C."/>
            <person name="Labutti K."/>
            <person name="Haridas S."/>
            <person name="Kuo A."/>
            <person name="Salamov A."/>
            <person name="Ahrendt S.R."/>
            <person name="Lipzen A."/>
            <person name="Sullivan W."/>
            <person name="Andreopoulos W.B."/>
            <person name="Clum A."/>
            <person name="Lindquist E."/>
            <person name="Daum C."/>
            <person name="Ramamoorthy G.K."/>
            <person name="Gryganskyi A."/>
            <person name="Culley D."/>
            <person name="Magnuson J.K."/>
            <person name="James T.Y."/>
            <person name="O'Malley M.A."/>
            <person name="Stajich J.E."/>
            <person name="Spatafora J.W."/>
            <person name="Visel A."/>
            <person name="Grigoriev I.V."/>
        </authorList>
    </citation>
    <scope>NUCLEOTIDE SEQUENCE [LARGE SCALE GENOMIC DNA]</scope>
    <source>
        <strain evidence="1 2">62-1032</strain>
    </source>
</reference>
<dbReference type="Proteomes" id="UP000193467">
    <property type="component" value="Unassembled WGS sequence"/>
</dbReference>
<evidence type="ECO:0000313" key="1">
    <source>
        <dbReference type="EMBL" id="ORY90650.1"/>
    </source>
</evidence>
<dbReference type="InParanoid" id="A0A1Y2G2X1"/>
<name>A0A1Y2G2X1_9BASI</name>
<proteinExistence type="predicted"/>
<dbReference type="AlphaFoldDB" id="A0A1Y2G2X1"/>
<gene>
    <name evidence="1" type="ORF">BCR35DRAFT_104403</name>
</gene>
<keyword evidence="2" id="KW-1185">Reference proteome</keyword>
<protein>
    <submittedName>
        <fullName evidence="1">Uncharacterized protein</fullName>
    </submittedName>
</protein>
<accession>A0A1Y2G2X1</accession>
<organism evidence="1 2">
    <name type="scientific">Leucosporidium creatinivorum</name>
    <dbReference type="NCBI Taxonomy" id="106004"/>
    <lineage>
        <taxon>Eukaryota</taxon>
        <taxon>Fungi</taxon>
        <taxon>Dikarya</taxon>
        <taxon>Basidiomycota</taxon>
        <taxon>Pucciniomycotina</taxon>
        <taxon>Microbotryomycetes</taxon>
        <taxon>Leucosporidiales</taxon>
        <taxon>Leucosporidium</taxon>
    </lineage>
</organism>
<evidence type="ECO:0000313" key="2">
    <source>
        <dbReference type="Proteomes" id="UP000193467"/>
    </source>
</evidence>